<dbReference type="RefSeq" id="WP_303912930.1">
    <property type="nucleotide sequence ID" value="NZ_DYXM01000172.1"/>
</dbReference>
<evidence type="ECO:0000313" key="3">
    <source>
        <dbReference type="Proteomes" id="UP000776650"/>
    </source>
</evidence>
<gene>
    <name evidence="2" type="ORF">K8V11_08920</name>
</gene>
<comment type="caution">
    <text evidence="2">The sequence shown here is derived from an EMBL/GenBank/DDBJ whole genome shotgun (WGS) entry which is preliminary data.</text>
</comment>
<accession>A0A921JYC0</accession>
<feature type="transmembrane region" description="Helical" evidence="1">
    <location>
        <begin position="117"/>
        <end position="139"/>
    </location>
</feature>
<dbReference type="InterPro" id="IPR009781">
    <property type="entry name" value="DUF1345"/>
</dbReference>
<feature type="transmembrane region" description="Helical" evidence="1">
    <location>
        <begin position="60"/>
        <end position="79"/>
    </location>
</feature>
<reference evidence="2" key="1">
    <citation type="journal article" date="2021" name="PeerJ">
        <title>Extensive microbial diversity within the chicken gut microbiome revealed by metagenomics and culture.</title>
        <authorList>
            <person name="Gilroy R."/>
            <person name="Ravi A."/>
            <person name="Getino M."/>
            <person name="Pursley I."/>
            <person name="Horton D.L."/>
            <person name="Alikhan N.F."/>
            <person name="Baker D."/>
            <person name="Gharbi K."/>
            <person name="Hall N."/>
            <person name="Watson M."/>
            <person name="Adriaenssens E.M."/>
            <person name="Foster-Nyarko E."/>
            <person name="Jarju S."/>
            <person name="Secka A."/>
            <person name="Antonio M."/>
            <person name="Oren A."/>
            <person name="Chaudhuri R.R."/>
            <person name="La Ragione R."/>
            <person name="Hildebrand F."/>
            <person name="Pallen M.J."/>
        </authorList>
    </citation>
    <scope>NUCLEOTIDE SEQUENCE</scope>
    <source>
        <strain evidence="2">ChiGjej1B1-18357</strain>
    </source>
</reference>
<reference evidence="2" key="2">
    <citation type="submission" date="2021-09" db="EMBL/GenBank/DDBJ databases">
        <authorList>
            <person name="Gilroy R."/>
        </authorList>
    </citation>
    <scope>NUCLEOTIDE SEQUENCE</scope>
    <source>
        <strain evidence="2">ChiGjej1B1-18357</strain>
    </source>
</reference>
<organism evidence="2 3">
    <name type="scientific">Dietzia timorensis</name>
    <dbReference type="NCBI Taxonomy" id="499555"/>
    <lineage>
        <taxon>Bacteria</taxon>
        <taxon>Bacillati</taxon>
        <taxon>Actinomycetota</taxon>
        <taxon>Actinomycetes</taxon>
        <taxon>Mycobacteriales</taxon>
        <taxon>Dietziaceae</taxon>
        <taxon>Dietzia</taxon>
    </lineage>
</organism>
<feature type="transmembrane region" description="Helical" evidence="1">
    <location>
        <begin position="222"/>
        <end position="244"/>
    </location>
</feature>
<dbReference type="Pfam" id="PF07077">
    <property type="entry name" value="DUF1345"/>
    <property type="match status" value="1"/>
</dbReference>
<feature type="transmembrane region" description="Helical" evidence="1">
    <location>
        <begin position="20"/>
        <end position="40"/>
    </location>
</feature>
<dbReference type="Proteomes" id="UP000776650">
    <property type="component" value="Unassembled WGS sequence"/>
</dbReference>
<name>A0A921JYC0_9ACTN</name>
<keyword evidence="1" id="KW-0812">Transmembrane</keyword>
<protein>
    <submittedName>
        <fullName evidence="2">DUF1345 domain-containing protein</fullName>
    </submittedName>
</protein>
<evidence type="ECO:0000313" key="2">
    <source>
        <dbReference type="EMBL" id="HJE91115.1"/>
    </source>
</evidence>
<evidence type="ECO:0000256" key="1">
    <source>
        <dbReference type="SAM" id="Phobius"/>
    </source>
</evidence>
<dbReference type="AlphaFoldDB" id="A0A921JYC0"/>
<sequence length="246" mass="27031">MPADFSRIRRFLPSITNDYWRQNISAVLAIVCAGVFFAVRLNDGGIADGENEGWPGVPDYVIQLVLPGWVAFCAIYCGLTHRVFAKMGPDEFLETARSKARADKKWWHSWVGSTDPAGWTVLGGVVATALVVILAQNGYSREDPIYIFLGLAVAAGSWVLMAYSYSLTYMREHGAGEVVDFPFDEQPVFGDFLSHAVFVSTFLGPQARVRSRSVLNAMRTHALLAFMFNAVVVAMTVSLLFGTFSG</sequence>
<keyword evidence="1" id="KW-0472">Membrane</keyword>
<dbReference type="EMBL" id="DYXM01000172">
    <property type="protein sequence ID" value="HJE91115.1"/>
    <property type="molecule type" value="Genomic_DNA"/>
</dbReference>
<proteinExistence type="predicted"/>
<feature type="transmembrane region" description="Helical" evidence="1">
    <location>
        <begin position="145"/>
        <end position="163"/>
    </location>
</feature>
<keyword evidence="1" id="KW-1133">Transmembrane helix</keyword>